<dbReference type="AlphaFoldDB" id="A0A2V3U103"/>
<feature type="domain" description="Cytidyltransferase-like" evidence="3">
    <location>
        <begin position="5"/>
        <end position="125"/>
    </location>
</feature>
<sequence length="133" mass="15235">MNVGITFGTFDLLHIGHIKILERSKALCDYLVVGVSSDALNLSKKNAAPIYSEDERMKIVSSLRCVDFVFREESLEEKRDYIKKYNASTLIMGDDWHGKFDFCSDICRVVYLPRTPHISTTQIKAEVFSRHTV</sequence>
<evidence type="ECO:0000313" key="4">
    <source>
        <dbReference type="EMBL" id="PXW55777.1"/>
    </source>
</evidence>
<dbReference type="InterPro" id="IPR050385">
    <property type="entry name" value="Archaeal_FAD_synthase"/>
</dbReference>
<dbReference type="OrthoDB" id="9802794at2"/>
<dbReference type="SUPFAM" id="SSF52374">
    <property type="entry name" value="Nucleotidylyl transferase"/>
    <property type="match status" value="1"/>
</dbReference>
<dbReference type="EMBL" id="QJJK01000009">
    <property type="protein sequence ID" value="PXW55777.1"/>
    <property type="molecule type" value="Genomic_DNA"/>
</dbReference>
<evidence type="ECO:0000313" key="5">
    <source>
        <dbReference type="Proteomes" id="UP000248021"/>
    </source>
</evidence>
<protein>
    <submittedName>
        <fullName evidence="4">Choline-phosphate cytidylyltransferase/glycerol-3-phosphate cytidylyltransferase</fullName>
    </submittedName>
</protein>
<evidence type="ECO:0000259" key="3">
    <source>
        <dbReference type="Pfam" id="PF01467"/>
    </source>
</evidence>
<keyword evidence="2 4" id="KW-0548">Nucleotidyltransferase</keyword>
<dbReference type="InterPro" id="IPR014729">
    <property type="entry name" value="Rossmann-like_a/b/a_fold"/>
</dbReference>
<dbReference type="Pfam" id="PF01467">
    <property type="entry name" value="CTP_transf_like"/>
    <property type="match status" value="1"/>
</dbReference>
<name>A0A2V3U103_9HYPH</name>
<reference evidence="4 5" key="1">
    <citation type="submission" date="2018-05" db="EMBL/GenBank/DDBJ databases">
        <title>Genomic Encyclopedia of Type Strains, Phase IV (KMG-IV): sequencing the most valuable type-strain genomes for metagenomic binning, comparative biology and taxonomic classification.</title>
        <authorList>
            <person name="Goeker M."/>
        </authorList>
    </citation>
    <scope>NUCLEOTIDE SEQUENCE [LARGE SCALE GENOMIC DNA]</scope>
    <source>
        <strain evidence="4 5">DSM 6462</strain>
    </source>
</reference>
<dbReference type="Gene3D" id="3.40.50.620">
    <property type="entry name" value="HUPs"/>
    <property type="match status" value="1"/>
</dbReference>
<comment type="caution">
    <text evidence="4">The sequence shown here is derived from an EMBL/GenBank/DDBJ whole genome shotgun (WGS) entry which is preliminary data.</text>
</comment>
<dbReference type="PANTHER" id="PTHR43793:SF1">
    <property type="entry name" value="FAD SYNTHASE"/>
    <property type="match status" value="1"/>
</dbReference>
<proteinExistence type="predicted"/>
<keyword evidence="5" id="KW-1185">Reference proteome</keyword>
<evidence type="ECO:0000256" key="1">
    <source>
        <dbReference type="ARBA" id="ARBA00022679"/>
    </source>
</evidence>
<dbReference type="GO" id="GO:0016779">
    <property type="term" value="F:nucleotidyltransferase activity"/>
    <property type="evidence" value="ECO:0007669"/>
    <property type="project" value="UniProtKB-KW"/>
</dbReference>
<dbReference type="InterPro" id="IPR004821">
    <property type="entry name" value="Cyt_trans-like"/>
</dbReference>
<keyword evidence="1 4" id="KW-0808">Transferase</keyword>
<dbReference type="PANTHER" id="PTHR43793">
    <property type="entry name" value="FAD SYNTHASE"/>
    <property type="match status" value="1"/>
</dbReference>
<dbReference type="RefSeq" id="WP_110376547.1">
    <property type="nucleotide sequence ID" value="NZ_CAKNFM010000006.1"/>
</dbReference>
<dbReference type="Proteomes" id="UP000248021">
    <property type="component" value="Unassembled WGS sequence"/>
</dbReference>
<gene>
    <name evidence="4" type="ORF">C7450_109186</name>
</gene>
<accession>A0A2V3U103</accession>
<evidence type="ECO:0000256" key="2">
    <source>
        <dbReference type="ARBA" id="ARBA00022695"/>
    </source>
</evidence>
<organism evidence="4 5">
    <name type="scientific">Chelatococcus asaccharovorans</name>
    <dbReference type="NCBI Taxonomy" id="28210"/>
    <lineage>
        <taxon>Bacteria</taxon>
        <taxon>Pseudomonadati</taxon>
        <taxon>Pseudomonadota</taxon>
        <taxon>Alphaproteobacteria</taxon>
        <taxon>Hyphomicrobiales</taxon>
        <taxon>Chelatococcaceae</taxon>
        <taxon>Chelatococcus</taxon>
    </lineage>
</organism>
<dbReference type="NCBIfam" id="TIGR00125">
    <property type="entry name" value="cyt_tran_rel"/>
    <property type="match status" value="1"/>
</dbReference>